<dbReference type="PROSITE" id="PS50977">
    <property type="entry name" value="HTH_TETR_2"/>
    <property type="match status" value="1"/>
</dbReference>
<accession>A0ABQ1N219</accession>
<keyword evidence="4" id="KW-0804">Transcription</keyword>
<dbReference type="SUPFAM" id="SSF48498">
    <property type="entry name" value="Tetracyclin repressor-like, C-terminal domain"/>
    <property type="match status" value="1"/>
</dbReference>
<evidence type="ECO:0000256" key="1">
    <source>
        <dbReference type="ARBA" id="ARBA00022491"/>
    </source>
</evidence>
<dbReference type="PRINTS" id="PR00455">
    <property type="entry name" value="HTHTETR"/>
</dbReference>
<keyword evidence="3 5" id="KW-0238">DNA-binding</keyword>
<organism evidence="7 8">
    <name type="scientific">Belliella aquatica</name>
    <dbReference type="NCBI Taxonomy" id="1323734"/>
    <lineage>
        <taxon>Bacteria</taxon>
        <taxon>Pseudomonadati</taxon>
        <taxon>Bacteroidota</taxon>
        <taxon>Cytophagia</taxon>
        <taxon>Cytophagales</taxon>
        <taxon>Cyclobacteriaceae</taxon>
        <taxon>Belliella</taxon>
    </lineage>
</organism>
<evidence type="ECO:0000256" key="4">
    <source>
        <dbReference type="ARBA" id="ARBA00023163"/>
    </source>
</evidence>
<evidence type="ECO:0000256" key="3">
    <source>
        <dbReference type="ARBA" id="ARBA00023125"/>
    </source>
</evidence>
<evidence type="ECO:0000256" key="2">
    <source>
        <dbReference type="ARBA" id="ARBA00023015"/>
    </source>
</evidence>
<name>A0ABQ1N219_9BACT</name>
<proteinExistence type="predicted"/>
<evidence type="ECO:0000259" key="6">
    <source>
        <dbReference type="PROSITE" id="PS50977"/>
    </source>
</evidence>
<dbReference type="InterPro" id="IPR050109">
    <property type="entry name" value="HTH-type_TetR-like_transc_reg"/>
</dbReference>
<protein>
    <submittedName>
        <fullName evidence="7">AcrR family transcriptional regulator</fullName>
    </submittedName>
</protein>
<dbReference type="Gene3D" id="1.10.357.10">
    <property type="entry name" value="Tetracycline Repressor, domain 2"/>
    <property type="match status" value="1"/>
</dbReference>
<dbReference type="Pfam" id="PF00440">
    <property type="entry name" value="TetR_N"/>
    <property type="match status" value="1"/>
</dbReference>
<dbReference type="InterPro" id="IPR001647">
    <property type="entry name" value="HTH_TetR"/>
</dbReference>
<dbReference type="InterPro" id="IPR009057">
    <property type="entry name" value="Homeodomain-like_sf"/>
</dbReference>
<dbReference type="Proteomes" id="UP000635885">
    <property type="component" value="Unassembled WGS sequence"/>
</dbReference>
<dbReference type="PANTHER" id="PTHR30055:SF175">
    <property type="entry name" value="HTH-TYPE TRANSCRIPTIONAL REPRESSOR KSTR2"/>
    <property type="match status" value="1"/>
</dbReference>
<reference evidence="8" key="1">
    <citation type="journal article" date="2019" name="Int. J. Syst. Evol. Microbiol.">
        <title>The Global Catalogue of Microorganisms (GCM) 10K type strain sequencing project: providing services to taxonomists for standard genome sequencing and annotation.</title>
        <authorList>
            <consortium name="The Broad Institute Genomics Platform"/>
            <consortium name="The Broad Institute Genome Sequencing Center for Infectious Disease"/>
            <person name="Wu L."/>
            <person name="Ma J."/>
        </authorList>
    </citation>
    <scope>NUCLEOTIDE SEQUENCE [LARGE SCALE GENOMIC DNA]</scope>
    <source>
        <strain evidence="8">CGMCC 1.12479</strain>
    </source>
</reference>
<sequence>MYIFVPYSRKMSKKTDIESRILDVSYRLFLKQGYKNTTMDDISQELAMSKKTLYKYFPGKLELLAASFDLLKTKLSIKVEALFENRHIPFTAKLKSFLSIVAADLAPINPELLEDLRDHAPEIWSELQDYVRDSAYLRFQKLIEEGIEKGQVAPNINKTMIVLVYASAIQSLIDPKFLAQFPFEMREKMNLNTSEIFDQTIQIIYQGILTDEAREEFQKS</sequence>
<evidence type="ECO:0000313" key="8">
    <source>
        <dbReference type="Proteomes" id="UP000635885"/>
    </source>
</evidence>
<keyword evidence="1" id="KW-0678">Repressor</keyword>
<keyword evidence="8" id="KW-1185">Reference proteome</keyword>
<evidence type="ECO:0000256" key="5">
    <source>
        <dbReference type="PROSITE-ProRule" id="PRU00335"/>
    </source>
</evidence>
<dbReference type="PANTHER" id="PTHR30055">
    <property type="entry name" value="HTH-TYPE TRANSCRIPTIONAL REGULATOR RUTR"/>
    <property type="match status" value="1"/>
</dbReference>
<keyword evidence="2" id="KW-0805">Transcription regulation</keyword>
<feature type="domain" description="HTH tetR-type" evidence="6">
    <location>
        <begin position="15"/>
        <end position="75"/>
    </location>
</feature>
<comment type="caution">
    <text evidence="7">The sequence shown here is derived from an EMBL/GenBank/DDBJ whole genome shotgun (WGS) entry which is preliminary data.</text>
</comment>
<feature type="DNA-binding region" description="H-T-H motif" evidence="5">
    <location>
        <begin position="38"/>
        <end position="57"/>
    </location>
</feature>
<dbReference type="EMBL" id="BMFD01000012">
    <property type="protein sequence ID" value="GGC48771.1"/>
    <property type="molecule type" value="Genomic_DNA"/>
</dbReference>
<dbReference type="InterPro" id="IPR036271">
    <property type="entry name" value="Tet_transcr_reg_TetR-rel_C_sf"/>
</dbReference>
<gene>
    <name evidence="7" type="primary">acrR</name>
    <name evidence="7" type="ORF">GCM10010993_29070</name>
</gene>
<dbReference type="SUPFAM" id="SSF46689">
    <property type="entry name" value="Homeodomain-like"/>
    <property type="match status" value="1"/>
</dbReference>
<evidence type="ECO:0000313" key="7">
    <source>
        <dbReference type="EMBL" id="GGC48771.1"/>
    </source>
</evidence>